<dbReference type="Gramene" id="GBG82032">
    <property type="protein sequence ID" value="GBG82032"/>
    <property type="gene ID" value="CBR_g34213"/>
</dbReference>
<feature type="compositionally biased region" description="Pro residues" evidence="8">
    <location>
        <begin position="150"/>
        <end position="162"/>
    </location>
</feature>
<evidence type="ECO:0000313" key="11">
    <source>
        <dbReference type="Proteomes" id="UP000265515"/>
    </source>
</evidence>
<evidence type="ECO:0000256" key="8">
    <source>
        <dbReference type="SAM" id="MobiDB-lite"/>
    </source>
</evidence>
<keyword evidence="6" id="KW-0378">Hydrolase</keyword>
<feature type="compositionally biased region" description="Basic residues" evidence="8">
    <location>
        <begin position="163"/>
        <end position="175"/>
    </location>
</feature>
<feature type="region of interest" description="Disordered" evidence="8">
    <location>
        <begin position="141"/>
        <end position="194"/>
    </location>
</feature>
<feature type="domain" description="DDE Tnp4" evidence="9">
    <location>
        <begin position="445"/>
        <end position="609"/>
    </location>
</feature>
<evidence type="ECO:0000256" key="5">
    <source>
        <dbReference type="ARBA" id="ARBA00022723"/>
    </source>
</evidence>
<evidence type="ECO:0000256" key="4">
    <source>
        <dbReference type="ARBA" id="ARBA00022722"/>
    </source>
</evidence>
<comment type="similarity">
    <text evidence="3">Belongs to the HARBI1 family.</text>
</comment>
<evidence type="ECO:0000256" key="3">
    <source>
        <dbReference type="ARBA" id="ARBA00006958"/>
    </source>
</evidence>
<dbReference type="GO" id="GO:0004518">
    <property type="term" value="F:nuclease activity"/>
    <property type="evidence" value="ECO:0007669"/>
    <property type="project" value="UniProtKB-KW"/>
</dbReference>
<organism evidence="10 11">
    <name type="scientific">Chara braunii</name>
    <name type="common">Braun's stonewort</name>
    <dbReference type="NCBI Taxonomy" id="69332"/>
    <lineage>
        <taxon>Eukaryota</taxon>
        <taxon>Viridiplantae</taxon>
        <taxon>Streptophyta</taxon>
        <taxon>Charophyceae</taxon>
        <taxon>Charales</taxon>
        <taxon>Characeae</taxon>
        <taxon>Chara</taxon>
    </lineage>
</organism>
<dbReference type="GO" id="GO:0016787">
    <property type="term" value="F:hydrolase activity"/>
    <property type="evidence" value="ECO:0007669"/>
    <property type="project" value="UniProtKB-KW"/>
</dbReference>
<accession>A0A388LIJ5</accession>
<comment type="caution">
    <text evidence="10">The sequence shown here is derived from an EMBL/GenBank/DDBJ whole genome shotgun (WGS) entry which is preliminary data.</text>
</comment>
<evidence type="ECO:0000256" key="1">
    <source>
        <dbReference type="ARBA" id="ARBA00001968"/>
    </source>
</evidence>
<name>A0A388LIJ5_CHABU</name>
<keyword evidence="11" id="KW-1185">Reference proteome</keyword>
<dbReference type="AlphaFoldDB" id="A0A388LIJ5"/>
<dbReference type="EMBL" id="BFEA01000394">
    <property type="protein sequence ID" value="GBG82032.1"/>
    <property type="molecule type" value="Genomic_DNA"/>
</dbReference>
<evidence type="ECO:0000256" key="7">
    <source>
        <dbReference type="ARBA" id="ARBA00023242"/>
    </source>
</evidence>
<evidence type="ECO:0000259" key="9">
    <source>
        <dbReference type="Pfam" id="PF13359"/>
    </source>
</evidence>
<dbReference type="PANTHER" id="PTHR22930:SF85">
    <property type="entry name" value="GH03217P-RELATED"/>
    <property type="match status" value="1"/>
</dbReference>
<keyword evidence="4" id="KW-0540">Nuclease</keyword>
<dbReference type="PANTHER" id="PTHR22930">
    <property type="match status" value="1"/>
</dbReference>
<comment type="cofactor">
    <cofactor evidence="1">
        <name>a divalent metal cation</name>
        <dbReference type="ChEBI" id="CHEBI:60240"/>
    </cofactor>
</comment>
<dbReference type="Pfam" id="PF13359">
    <property type="entry name" value="DDE_Tnp_4"/>
    <property type="match status" value="1"/>
</dbReference>
<comment type="subcellular location">
    <subcellularLocation>
        <location evidence="2">Nucleus</location>
    </subcellularLocation>
</comment>
<protein>
    <recommendedName>
        <fullName evidence="9">DDE Tnp4 domain-containing protein</fullName>
    </recommendedName>
</protein>
<reference evidence="10 11" key="1">
    <citation type="journal article" date="2018" name="Cell">
        <title>The Chara Genome: Secondary Complexity and Implications for Plant Terrestrialization.</title>
        <authorList>
            <person name="Nishiyama T."/>
            <person name="Sakayama H."/>
            <person name="Vries J.D."/>
            <person name="Buschmann H."/>
            <person name="Saint-Marcoux D."/>
            <person name="Ullrich K.K."/>
            <person name="Haas F.B."/>
            <person name="Vanderstraeten L."/>
            <person name="Becker D."/>
            <person name="Lang D."/>
            <person name="Vosolsobe S."/>
            <person name="Rombauts S."/>
            <person name="Wilhelmsson P.K.I."/>
            <person name="Janitza P."/>
            <person name="Kern R."/>
            <person name="Heyl A."/>
            <person name="Rumpler F."/>
            <person name="Villalobos L.I.A.C."/>
            <person name="Clay J.M."/>
            <person name="Skokan R."/>
            <person name="Toyoda A."/>
            <person name="Suzuki Y."/>
            <person name="Kagoshima H."/>
            <person name="Schijlen E."/>
            <person name="Tajeshwar N."/>
            <person name="Catarino B."/>
            <person name="Hetherington A.J."/>
            <person name="Saltykova A."/>
            <person name="Bonnot C."/>
            <person name="Breuninger H."/>
            <person name="Symeonidi A."/>
            <person name="Radhakrishnan G.V."/>
            <person name="Van Nieuwerburgh F."/>
            <person name="Deforce D."/>
            <person name="Chang C."/>
            <person name="Karol K.G."/>
            <person name="Hedrich R."/>
            <person name="Ulvskov P."/>
            <person name="Glockner G."/>
            <person name="Delwiche C.F."/>
            <person name="Petrasek J."/>
            <person name="Van de Peer Y."/>
            <person name="Friml J."/>
            <person name="Beilby M."/>
            <person name="Dolan L."/>
            <person name="Kohara Y."/>
            <person name="Sugano S."/>
            <person name="Fujiyama A."/>
            <person name="Delaux P.-M."/>
            <person name="Quint M."/>
            <person name="TheiBen G."/>
            <person name="Hagemann M."/>
            <person name="Harholt J."/>
            <person name="Dunand C."/>
            <person name="Zachgo S."/>
            <person name="Langdale J."/>
            <person name="Maumus F."/>
            <person name="Straeten D.V.D."/>
            <person name="Gould S.B."/>
            <person name="Rensing S.A."/>
        </authorList>
    </citation>
    <scope>NUCLEOTIDE SEQUENCE [LARGE SCALE GENOMIC DNA]</scope>
    <source>
        <strain evidence="10 11">S276</strain>
    </source>
</reference>
<evidence type="ECO:0000256" key="6">
    <source>
        <dbReference type="ARBA" id="ARBA00022801"/>
    </source>
</evidence>
<dbReference type="InterPro" id="IPR045249">
    <property type="entry name" value="HARBI1-like"/>
</dbReference>
<evidence type="ECO:0000256" key="2">
    <source>
        <dbReference type="ARBA" id="ARBA00004123"/>
    </source>
</evidence>
<dbReference type="OrthoDB" id="2668416at2759"/>
<sequence length="669" mass="73309">MCEFSEYLVELTDVEPLPFADEDTWELHRALYKSVALGMFRFFMDHEDHAIEEHFVVYYIITRPKPAGKEGTVALYPFAPLQTFDSGLLELIHLELLSIAQVIASKEEEIQPRLRTATAPQKTYNAVVIPDYIAQRAQRLEDFPEERPLRPPSSYPRPAPPKAPKKIPKRKKRHPSPGAQGSRIGGGGEVVQPTRTRIYDPVPGSAAMLVKETIVPSPPIPHVPDLNLDGVGPSSAAAAGGGSRMGFPDPISRPPVLAGPLLSIAGGVRSSVGRVHSTRMTAMSEVVHVRGVGDGDDVGAGWSAVERATVTSAVAAVIMHCDMEVEGQRRWARLRARRRKLMPVATTETLDSAAICDAVLEVCCALGCGGLPRATPRWWASGEIYESSSCSFGIGRALGLVAVRDVTAALLAVYREKVAWPPGVRKAIVLRAFADKGFPNCHGCIECTHIYVDKPANAPAEDYYDRKRRFSVVAQVVVDLDLRILDMFVGYLGSCHNVRIIHLSTLWSRAAAGELFTGPPVLLPFQVQTNGYLLAGNGYPPSEWMVVPFGGVVQHPLESCFDSKQKTARGEVERAFGRLKGMWRLFLGSHKTNMETLPQQFVAVCILHNILIDAGIPFDENLLWEVDANGVRGQVDLGIHRPPRSLCMGTSTGKAIMLQQALAERMMRR</sequence>
<keyword evidence="7" id="KW-0539">Nucleus</keyword>
<proteinExistence type="inferred from homology"/>
<gene>
    <name evidence="10" type="ORF">CBR_g34213</name>
</gene>
<evidence type="ECO:0000313" key="10">
    <source>
        <dbReference type="EMBL" id="GBG82032.1"/>
    </source>
</evidence>
<dbReference type="GO" id="GO:0046872">
    <property type="term" value="F:metal ion binding"/>
    <property type="evidence" value="ECO:0007669"/>
    <property type="project" value="UniProtKB-KW"/>
</dbReference>
<dbReference type="Proteomes" id="UP000265515">
    <property type="component" value="Unassembled WGS sequence"/>
</dbReference>
<keyword evidence="5" id="KW-0479">Metal-binding</keyword>
<dbReference type="InterPro" id="IPR027806">
    <property type="entry name" value="HARBI1_dom"/>
</dbReference>
<dbReference type="GO" id="GO:0005634">
    <property type="term" value="C:nucleus"/>
    <property type="evidence" value="ECO:0007669"/>
    <property type="project" value="UniProtKB-SubCell"/>
</dbReference>